<evidence type="ECO:0000313" key="8">
    <source>
        <dbReference type="Proteomes" id="UP001500121"/>
    </source>
</evidence>
<proteinExistence type="inferred from homology"/>
<organism evidence="7 8">
    <name type="scientific">Amnibacterium soli</name>
    <dbReference type="NCBI Taxonomy" id="1282736"/>
    <lineage>
        <taxon>Bacteria</taxon>
        <taxon>Bacillati</taxon>
        <taxon>Actinomycetota</taxon>
        <taxon>Actinomycetes</taxon>
        <taxon>Micrococcales</taxon>
        <taxon>Microbacteriaceae</taxon>
        <taxon>Amnibacterium</taxon>
    </lineage>
</organism>
<dbReference type="Proteomes" id="UP001500121">
    <property type="component" value="Unassembled WGS sequence"/>
</dbReference>
<keyword evidence="3" id="KW-1003">Cell membrane</keyword>
<dbReference type="Pfam" id="PF04464">
    <property type="entry name" value="Glyphos_transf"/>
    <property type="match status" value="1"/>
</dbReference>
<name>A0ABP8Z2V3_9MICO</name>
<keyword evidence="5" id="KW-0777">Teichoic acid biosynthesis</keyword>
<reference evidence="8" key="1">
    <citation type="journal article" date="2019" name="Int. J. Syst. Evol. Microbiol.">
        <title>The Global Catalogue of Microorganisms (GCM) 10K type strain sequencing project: providing services to taxonomists for standard genome sequencing and annotation.</title>
        <authorList>
            <consortium name="The Broad Institute Genomics Platform"/>
            <consortium name="The Broad Institute Genome Sequencing Center for Infectious Disease"/>
            <person name="Wu L."/>
            <person name="Ma J."/>
        </authorList>
    </citation>
    <scope>NUCLEOTIDE SEQUENCE [LARGE SCALE GENOMIC DNA]</scope>
    <source>
        <strain evidence="8">JCM 19015</strain>
    </source>
</reference>
<evidence type="ECO:0000256" key="5">
    <source>
        <dbReference type="ARBA" id="ARBA00022944"/>
    </source>
</evidence>
<comment type="subcellular location">
    <subcellularLocation>
        <location evidence="1">Cell membrane</location>
        <topology evidence="1">Peripheral membrane protein</topology>
    </subcellularLocation>
</comment>
<dbReference type="SUPFAM" id="SSF53756">
    <property type="entry name" value="UDP-Glycosyltransferase/glycogen phosphorylase"/>
    <property type="match status" value="1"/>
</dbReference>
<keyword evidence="4" id="KW-0808">Transferase</keyword>
<comment type="similarity">
    <text evidence="2">Belongs to the CDP-glycerol glycerophosphotransferase family.</text>
</comment>
<keyword evidence="6" id="KW-0472">Membrane</keyword>
<dbReference type="EMBL" id="BAABLP010000002">
    <property type="protein sequence ID" value="GAA4744940.1"/>
    <property type="molecule type" value="Genomic_DNA"/>
</dbReference>
<evidence type="ECO:0000256" key="3">
    <source>
        <dbReference type="ARBA" id="ARBA00022475"/>
    </source>
</evidence>
<evidence type="ECO:0008006" key="9">
    <source>
        <dbReference type="Google" id="ProtNLM"/>
    </source>
</evidence>
<keyword evidence="8" id="KW-1185">Reference proteome</keyword>
<dbReference type="InterPro" id="IPR043149">
    <property type="entry name" value="TagF_N"/>
</dbReference>
<evidence type="ECO:0000256" key="6">
    <source>
        <dbReference type="ARBA" id="ARBA00023136"/>
    </source>
</evidence>
<comment type="caution">
    <text evidence="7">The sequence shown here is derived from an EMBL/GenBank/DDBJ whole genome shotgun (WGS) entry which is preliminary data.</text>
</comment>
<dbReference type="Gene3D" id="3.40.50.12580">
    <property type="match status" value="1"/>
</dbReference>
<evidence type="ECO:0000256" key="4">
    <source>
        <dbReference type="ARBA" id="ARBA00022679"/>
    </source>
</evidence>
<dbReference type="PANTHER" id="PTHR37316:SF3">
    <property type="entry name" value="TEICHOIC ACID GLYCEROL-PHOSPHATE TRANSFERASE"/>
    <property type="match status" value="1"/>
</dbReference>
<gene>
    <name evidence="7" type="ORF">GCM10025783_15880</name>
</gene>
<evidence type="ECO:0000256" key="2">
    <source>
        <dbReference type="ARBA" id="ARBA00010488"/>
    </source>
</evidence>
<evidence type="ECO:0000313" key="7">
    <source>
        <dbReference type="EMBL" id="GAA4744940.1"/>
    </source>
</evidence>
<dbReference type="PANTHER" id="PTHR37316">
    <property type="entry name" value="TEICHOIC ACID GLYCEROL-PHOSPHATE PRIMASE"/>
    <property type="match status" value="1"/>
</dbReference>
<dbReference type="Gene3D" id="3.40.50.11820">
    <property type="match status" value="1"/>
</dbReference>
<protein>
    <recommendedName>
        <fullName evidence="9">CDP-glycerol--glycerophosphate glycerophosphotransferase</fullName>
    </recommendedName>
</protein>
<dbReference type="InterPro" id="IPR051612">
    <property type="entry name" value="Teichoic_Acid_Biosynth"/>
</dbReference>
<dbReference type="InterPro" id="IPR007554">
    <property type="entry name" value="Glycerophosphate_synth"/>
</dbReference>
<dbReference type="InterPro" id="IPR043148">
    <property type="entry name" value="TagF_C"/>
</dbReference>
<sequence>MKIVYNSFGGWFSDSPRALHRAVAQAHDGEDVEHVWIASPEQAHTFPDGVTTVVHGTPECVAALETADLVVSNTHLGMQWRKGADTVYLQTWHGTPLKVISHDEKSLSDDVRASIDEDVSRWDLLLSPNAASTPHLRRAFRWAGAVHETGLPRNDVLSAPDRDLHRARVRSELGIEEGTTAVLYTPTWRDDDLAEDGADFRLRIDLERFRERLGGSAVLLLRLHYKVSDALGTVTTPGVLDLSAYPDVADLYLAADVMVTDYSSTQFDFARLGRPIVHLADDLERYEAERGMYYDYRQLCPGPIVSSSEQLLDALADLDGVRRRTGTPLAAFADMFCSLDDGHATERVLDLVLPRIHGEDELSRRSA</sequence>
<evidence type="ECO:0000256" key="1">
    <source>
        <dbReference type="ARBA" id="ARBA00004202"/>
    </source>
</evidence>
<accession>A0ABP8Z2V3</accession>